<evidence type="ECO:0000313" key="5">
    <source>
        <dbReference type="Proteomes" id="UP000061010"/>
    </source>
</evidence>
<dbReference type="InterPro" id="IPR025164">
    <property type="entry name" value="Toastrack_DUF4097"/>
</dbReference>
<reference evidence="4 5" key="1">
    <citation type="journal article" date="2015" name="Genome Announc.">
        <title>Complete Genome Sequencing of Stenotrophomonas acidaminiphila ZAC14D2_NAIMI4_2, a Multidrug-Resistant Strain Isolated from Sediments of a Polluted River in Mexico, Uncovers New Antibiotic Resistance Genes and a Novel Class-II Lasso Peptide Biosynthesis Gene Cluster.</title>
        <authorList>
            <person name="Vinuesa P."/>
            <person name="Ochoa-Sanchez L.E."/>
        </authorList>
    </citation>
    <scope>NUCLEOTIDE SEQUENCE [LARGE SCALE GENOMIC DNA]</scope>
    <source>
        <strain evidence="4 5">ZAC14D2_NAIMI4_2</strain>
    </source>
</reference>
<evidence type="ECO:0000313" key="4">
    <source>
        <dbReference type="EMBL" id="ALJ27752.1"/>
    </source>
</evidence>
<feature type="domain" description="DUF4097" evidence="3">
    <location>
        <begin position="64"/>
        <end position="292"/>
    </location>
</feature>
<dbReference type="EMBL" id="CP012900">
    <property type="protein sequence ID" value="ALJ27752.1"/>
    <property type="molecule type" value="Genomic_DNA"/>
</dbReference>
<name>A0A0S1AYA6_9GAMM</name>
<evidence type="ECO:0000256" key="1">
    <source>
        <dbReference type="SAM" id="MobiDB-lite"/>
    </source>
</evidence>
<dbReference type="OrthoDB" id="7056452at2"/>
<feature type="signal peptide" evidence="2">
    <location>
        <begin position="1"/>
        <end position="23"/>
    </location>
</feature>
<dbReference type="AlphaFoldDB" id="A0A0S1AYA6"/>
<keyword evidence="5" id="KW-1185">Reference proteome</keyword>
<gene>
    <name evidence="4" type="ORF">AOT14_13490</name>
</gene>
<feature type="region of interest" description="Disordered" evidence="1">
    <location>
        <begin position="257"/>
        <end position="281"/>
    </location>
</feature>
<dbReference type="KEGG" id="sacz:AOT14_13490"/>
<accession>A0A0S1AYA6</accession>
<evidence type="ECO:0000259" key="3">
    <source>
        <dbReference type="Pfam" id="PF13349"/>
    </source>
</evidence>
<organism evidence="4 5">
    <name type="scientific">Stenotrophomonas acidaminiphila</name>
    <dbReference type="NCBI Taxonomy" id="128780"/>
    <lineage>
        <taxon>Bacteria</taxon>
        <taxon>Pseudomonadati</taxon>
        <taxon>Pseudomonadota</taxon>
        <taxon>Gammaproteobacteria</taxon>
        <taxon>Lysobacterales</taxon>
        <taxon>Lysobacteraceae</taxon>
        <taxon>Stenotrophomonas</taxon>
    </lineage>
</organism>
<dbReference type="Proteomes" id="UP000061010">
    <property type="component" value="Chromosome"/>
</dbReference>
<sequence precursor="true">MNVSLRHLLAAVALLAPLAPALAQTPVNERHALSSGGRVEISNIAGSVSVRGWDRNEVLLTGTLGEGQRLEVQNSANRVQLKVVYPRNSRGNRGAVLELRVPRGSELQAGTVSAALDVADVDLRRLQANTVSGGITARGQAGQTTLNTVSGAIRSQLRTPRLELRTVSGAINAAGSSGGEVAANSVSGSVDLDLSAVQRLDVETVSGGLGVRSAGLQPGGRISLQTVSAPISLALPARTSAQLKVSSFSGSIRSDVGQVERPRYGPGSSLDARIGGGDGDISITSHSGNVRVDLGAR</sequence>
<proteinExistence type="predicted"/>
<evidence type="ECO:0000256" key="2">
    <source>
        <dbReference type="SAM" id="SignalP"/>
    </source>
</evidence>
<keyword evidence="2" id="KW-0732">Signal</keyword>
<protein>
    <submittedName>
        <fullName evidence="4">Secreted low complexity protein</fullName>
    </submittedName>
</protein>
<dbReference type="Pfam" id="PF13349">
    <property type="entry name" value="DUF4097"/>
    <property type="match status" value="1"/>
</dbReference>
<feature type="chain" id="PRO_5006588421" evidence="2">
    <location>
        <begin position="24"/>
        <end position="297"/>
    </location>
</feature>
<dbReference type="PATRIC" id="fig|128780.6.peg.1361"/>